<reference evidence="6 7" key="1">
    <citation type="journal article" date="2016" name="Nat. Commun.">
        <title>Thousands of microbial genomes shed light on interconnected biogeochemical processes in an aquifer system.</title>
        <authorList>
            <person name="Anantharaman K."/>
            <person name="Brown C.T."/>
            <person name="Hug L.A."/>
            <person name="Sharon I."/>
            <person name="Castelle C.J."/>
            <person name="Probst A.J."/>
            <person name="Thomas B.C."/>
            <person name="Singh A."/>
            <person name="Wilkins M.J."/>
            <person name="Karaoz U."/>
            <person name="Brodie E.L."/>
            <person name="Williams K.H."/>
            <person name="Hubbard S.S."/>
            <person name="Banfield J.F."/>
        </authorList>
    </citation>
    <scope>NUCLEOTIDE SEQUENCE [LARGE SCALE GENOMIC DNA]</scope>
</reference>
<gene>
    <name evidence="6" type="ORF">A2527_03550</name>
</gene>
<dbReference type="SUPFAM" id="SSF46689">
    <property type="entry name" value="Homeodomain-like"/>
    <property type="match status" value="1"/>
</dbReference>
<dbReference type="STRING" id="1817772.A2527_03550"/>
<feature type="DNA-binding region" description="H-T-H motif" evidence="4">
    <location>
        <begin position="24"/>
        <end position="43"/>
    </location>
</feature>
<protein>
    <recommendedName>
        <fullName evidence="5">HTH tetR-type domain-containing protein</fullName>
    </recommendedName>
</protein>
<feature type="domain" description="HTH tetR-type" evidence="5">
    <location>
        <begin position="1"/>
        <end position="61"/>
    </location>
</feature>
<comment type="caution">
    <text evidence="6">The sequence shown here is derived from an EMBL/GenBank/DDBJ whole genome shotgun (WGS) entry which is preliminary data.</text>
</comment>
<dbReference type="Gene3D" id="1.10.357.10">
    <property type="entry name" value="Tetracycline Repressor, domain 2"/>
    <property type="match status" value="1"/>
</dbReference>
<dbReference type="PANTHER" id="PTHR30055:SF234">
    <property type="entry name" value="HTH-TYPE TRANSCRIPTIONAL REGULATOR BETI"/>
    <property type="match status" value="1"/>
</dbReference>
<evidence type="ECO:0000256" key="1">
    <source>
        <dbReference type="ARBA" id="ARBA00023015"/>
    </source>
</evidence>
<keyword evidence="3" id="KW-0804">Transcription</keyword>
<proteinExistence type="predicted"/>
<dbReference type="GO" id="GO:0003700">
    <property type="term" value="F:DNA-binding transcription factor activity"/>
    <property type="evidence" value="ECO:0007669"/>
    <property type="project" value="TreeGrafter"/>
</dbReference>
<dbReference type="Proteomes" id="UP000178449">
    <property type="component" value="Unassembled WGS sequence"/>
</dbReference>
<dbReference type="GO" id="GO:0000976">
    <property type="term" value="F:transcription cis-regulatory region binding"/>
    <property type="evidence" value="ECO:0007669"/>
    <property type="project" value="TreeGrafter"/>
</dbReference>
<accession>A0A1F6GEV7</accession>
<dbReference type="InterPro" id="IPR009057">
    <property type="entry name" value="Homeodomain-like_sf"/>
</dbReference>
<organism evidence="6 7">
    <name type="scientific">Candidatus Lambdaproteobacteria bacterium RIFOXYD2_FULL_50_16</name>
    <dbReference type="NCBI Taxonomy" id="1817772"/>
    <lineage>
        <taxon>Bacteria</taxon>
        <taxon>Pseudomonadati</taxon>
        <taxon>Pseudomonadota</taxon>
        <taxon>Candidatus Lambdaproteobacteria</taxon>
    </lineage>
</organism>
<name>A0A1F6GEV7_9PROT</name>
<evidence type="ECO:0000313" key="7">
    <source>
        <dbReference type="Proteomes" id="UP000178449"/>
    </source>
</evidence>
<dbReference type="EMBL" id="MFNE01000010">
    <property type="protein sequence ID" value="OGG96645.1"/>
    <property type="molecule type" value="Genomic_DNA"/>
</dbReference>
<dbReference type="PROSITE" id="PS50977">
    <property type="entry name" value="HTH_TETR_2"/>
    <property type="match status" value="1"/>
</dbReference>
<evidence type="ECO:0000256" key="3">
    <source>
        <dbReference type="ARBA" id="ARBA00023163"/>
    </source>
</evidence>
<dbReference type="AlphaFoldDB" id="A0A1F6GEV7"/>
<dbReference type="PANTHER" id="PTHR30055">
    <property type="entry name" value="HTH-TYPE TRANSCRIPTIONAL REGULATOR RUTR"/>
    <property type="match status" value="1"/>
</dbReference>
<evidence type="ECO:0000256" key="2">
    <source>
        <dbReference type="ARBA" id="ARBA00023125"/>
    </source>
</evidence>
<dbReference type="InterPro" id="IPR001647">
    <property type="entry name" value="HTH_TetR"/>
</dbReference>
<dbReference type="InterPro" id="IPR050109">
    <property type="entry name" value="HTH-type_TetR-like_transc_reg"/>
</dbReference>
<evidence type="ECO:0000259" key="5">
    <source>
        <dbReference type="PROSITE" id="PS50977"/>
    </source>
</evidence>
<keyword evidence="2 4" id="KW-0238">DNA-binding</keyword>
<dbReference type="Pfam" id="PF00440">
    <property type="entry name" value="TetR_N"/>
    <property type="match status" value="1"/>
</dbReference>
<evidence type="ECO:0000313" key="6">
    <source>
        <dbReference type="EMBL" id="OGG96645.1"/>
    </source>
</evidence>
<sequence length="190" mass="21615">MGSKQKILQGLKRLLLLKGHRGYSVRALAKEAEVNHGLVHHYFGSKEGVVRALLAQITGEKLRQLVERIEAGAPEEFGEFFVDLWVKDEEFARLIYEFGQLGRQFPAIGKIINEIAEKRRYFLTQVFELSEAQAMLFQAVIFGIQTLRQDLPIEQIRLAAEELFRIFPLDKKFNAKKLKAVMAATGAGQQ</sequence>
<evidence type="ECO:0000256" key="4">
    <source>
        <dbReference type="PROSITE-ProRule" id="PRU00335"/>
    </source>
</evidence>
<keyword evidence="1" id="KW-0805">Transcription regulation</keyword>